<keyword evidence="2" id="KW-1185">Reference proteome</keyword>
<comment type="caution">
    <text evidence="1">The sequence shown here is derived from an EMBL/GenBank/DDBJ whole genome shotgun (WGS) entry which is preliminary data.</text>
</comment>
<gene>
    <name evidence="1" type="ORF">NQ318_004031</name>
</gene>
<evidence type="ECO:0000313" key="1">
    <source>
        <dbReference type="EMBL" id="KAJ8960305.1"/>
    </source>
</evidence>
<evidence type="ECO:0000313" key="2">
    <source>
        <dbReference type="Proteomes" id="UP001162162"/>
    </source>
</evidence>
<dbReference type="EMBL" id="JAPWTK010000009">
    <property type="protein sequence ID" value="KAJ8960305.1"/>
    <property type="molecule type" value="Genomic_DNA"/>
</dbReference>
<accession>A0AAV8ZAF4</accession>
<reference evidence="1" key="1">
    <citation type="journal article" date="2023" name="Insect Mol. Biol.">
        <title>Genome sequencing provides insights into the evolution of gene families encoding plant cell wall-degrading enzymes in longhorned beetles.</title>
        <authorList>
            <person name="Shin N.R."/>
            <person name="Okamura Y."/>
            <person name="Kirsch R."/>
            <person name="Pauchet Y."/>
        </authorList>
    </citation>
    <scope>NUCLEOTIDE SEQUENCE</scope>
    <source>
        <strain evidence="1">AMC_N1</strain>
    </source>
</reference>
<protein>
    <submittedName>
        <fullName evidence="1">Uncharacterized protein</fullName>
    </submittedName>
</protein>
<sequence length="79" mass="8961">MKTSRRKCFGMRRNCWRRSDRGYVIYQGRYRVEKYLGMRFQPNGEIGVAMSKSAAGTKVIGLTKGYGKTVCPKVSVTTS</sequence>
<proteinExistence type="predicted"/>
<dbReference type="Proteomes" id="UP001162162">
    <property type="component" value="Unassembled WGS sequence"/>
</dbReference>
<organism evidence="1 2">
    <name type="scientific">Aromia moschata</name>
    <dbReference type="NCBI Taxonomy" id="1265417"/>
    <lineage>
        <taxon>Eukaryota</taxon>
        <taxon>Metazoa</taxon>
        <taxon>Ecdysozoa</taxon>
        <taxon>Arthropoda</taxon>
        <taxon>Hexapoda</taxon>
        <taxon>Insecta</taxon>
        <taxon>Pterygota</taxon>
        <taxon>Neoptera</taxon>
        <taxon>Endopterygota</taxon>
        <taxon>Coleoptera</taxon>
        <taxon>Polyphaga</taxon>
        <taxon>Cucujiformia</taxon>
        <taxon>Chrysomeloidea</taxon>
        <taxon>Cerambycidae</taxon>
        <taxon>Cerambycinae</taxon>
        <taxon>Callichromatini</taxon>
        <taxon>Aromia</taxon>
    </lineage>
</organism>
<name>A0AAV8ZAF4_9CUCU</name>
<dbReference type="AlphaFoldDB" id="A0AAV8ZAF4"/>